<dbReference type="Proteomes" id="UP001159428">
    <property type="component" value="Unassembled WGS sequence"/>
</dbReference>
<evidence type="ECO:0000313" key="2">
    <source>
        <dbReference type="Proteomes" id="UP001159428"/>
    </source>
</evidence>
<protein>
    <submittedName>
        <fullName evidence="1">Uncharacterized protein</fullName>
    </submittedName>
</protein>
<dbReference type="AlphaFoldDB" id="A0AAU9VNK7"/>
<organism evidence="1 2">
    <name type="scientific">Pocillopora meandrina</name>
    <dbReference type="NCBI Taxonomy" id="46732"/>
    <lineage>
        <taxon>Eukaryota</taxon>
        <taxon>Metazoa</taxon>
        <taxon>Cnidaria</taxon>
        <taxon>Anthozoa</taxon>
        <taxon>Hexacorallia</taxon>
        <taxon>Scleractinia</taxon>
        <taxon>Astrocoeniina</taxon>
        <taxon>Pocilloporidae</taxon>
        <taxon>Pocillopora</taxon>
    </lineage>
</organism>
<gene>
    <name evidence="1" type="ORF">PMEA_00010375</name>
</gene>
<proteinExistence type="predicted"/>
<reference evidence="1 2" key="1">
    <citation type="submission" date="2022-05" db="EMBL/GenBank/DDBJ databases">
        <authorList>
            <consortium name="Genoscope - CEA"/>
            <person name="William W."/>
        </authorList>
    </citation>
    <scope>NUCLEOTIDE SEQUENCE [LARGE SCALE GENOMIC DNA]</scope>
</reference>
<sequence length="205" mass="23295">MVNLRGVLPLSTKLVSSINEYFECYEALEYEEWLYMLSDILEETIGYRELCQALLQMHEDILVPLKEREYQTRLIIKELKHLQREFERKRKELEEKAGSERSWAVGLAFVPIVNMMVSPLSLAAAEEDLAESVAKGCEAQIQEVAAAVSNTLIPALKGFISGISRAAAFFSVMEQELKEFEGKAEKSIDDGKNMYYKVMKAQATI</sequence>
<name>A0AAU9VNK7_9CNID</name>
<accession>A0AAU9VNK7</accession>
<keyword evidence="2" id="KW-1185">Reference proteome</keyword>
<evidence type="ECO:0000313" key="1">
    <source>
        <dbReference type="EMBL" id="CAH3033917.1"/>
    </source>
</evidence>
<dbReference type="EMBL" id="CALNXJ010000002">
    <property type="protein sequence ID" value="CAH3033917.1"/>
    <property type="molecule type" value="Genomic_DNA"/>
</dbReference>
<comment type="caution">
    <text evidence="1">The sequence shown here is derived from an EMBL/GenBank/DDBJ whole genome shotgun (WGS) entry which is preliminary data.</text>
</comment>